<evidence type="ECO:0000313" key="2">
    <source>
        <dbReference type="EMBL" id="CAI9176374.1"/>
    </source>
</evidence>
<gene>
    <name evidence="2" type="ORF">MRATA1EN1_LOCUS25336</name>
</gene>
<evidence type="ECO:0000313" key="3">
    <source>
        <dbReference type="Proteomes" id="UP001176941"/>
    </source>
</evidence>
<protein>
    <submittedName>
        <fullName evidence="2">Uncharacterized protein</fullName>
    </submittedName>
</protein>
<feature type="region of interest" description="Disordered" evidence="1">
    <location>
        <begin position="1"/>
        <end position="48"/>
    </location>
</feature>
<keyword evidence="3" id="KW-1185">Reference proteome</keyword>
<dbReference type="Proteomes" id="UP001176941">
    <property type="component" value="Chromosome 6"/>
</dbReference>
<reference evidence="2" key="1">
    <citation type="submission" date="2023-04" db="EMBL/GenBank/DDBJ databases">
        <authorList>
            <consortium name="ELIXIR-Norway"/>
        </authorList>
    </citation>
    <scope>NUCLEOTIDE SEQUENCE [LARGE SCALE GENOMIC DNA]</scope>
</reference>
<name>A0ABN8ZRM9_RANTA</name>
<proteinExistence type="predicted"/>
<feature type="region of interest" description="Disordered" evidence="1">
    <location>
        <begin position="64"/>
        <end position="84"/>
    </location>
</feature>
<sequence>MMGSLLRDSQSEAGVRALGAQSSSGRVGFYGRSPEPLEGERPLQVSGPLPESLSLLLLARAVEEGRPGPQRPARRGTDQGTCEEGLDCPIRKGVSPCSTERSEYSRGAGMVDLTPFLSSHLIAHLIPAGKNKGGRENEQIIYEVPTMFGYLTSYFPVRCLISITIHPTDEEMKPQEDDRCAKFLQPVSGMAGI</sequence>
<dbReference type="EMBL" id="OX459942">
    <property type="protein sequence ID" value="CAI9176374.1"/>
    <property type="molecule type" value="Genomic_DNA"/>
</dbReference>
<accession>A0ABN8ZRM9</accession>
<organism evidence="2 3">
    <name type="scientific">Rangifer tarandus platyrhynchus</name>
    <name type="common">Svalbard reindeer</name>
    <dbReference type="NCBI Taxonomy" id="3082113"/>
    <lineage>
        <taxon>Eukaryota</taxon>
        <taxon>Metazoa</taxon>
        <taxon>Chordata</taxon>
        <taxon>Craniata</taxon>
        <taxon>Vertebrata</taxon>
        <taxon>Euteleostomi</taxon>
        <taxon>Mammalia</taxon>
        <taxon>Eutheria</taxon>
        <taxon>Laurasiatheria</taxon>
        <taxon>Artiodactyla</taxon>
        <taxon>Ruminantia</taxon>
        <taxon>Pecora</taxon>
        <taxon>Cervidae</taxon>
        <taxon>Odocoileinae</taxon>
        <taxon>Rangifer</taxon>
    </lineage>
</organism>
<evidence type="ECO:0000256" key="1">
    <source>
        <dbReference type="SAM" id="MobiDB-lite"/>
    </source>
</evidence>